<dbReference type="InterPro" id="IPR029472">
    <property type="entry name" value="Copia-like_N"/>
</dbReference>
<dbReference type="Pfam" id="PF25597">
    <property type="entry name" value="SH3_retrovirus"/>
    <property type="match status" value="1"/>
</dbReference>
<evidence type="ECO:0000313" key="4">
    <source>
        <dbReference type="EMBL" id="KAL0311425.1"/>
    </source>
</evidence>
<sequence length="493" mass="56367">MSWLRRAIFQQKHKDLWKIWFNEKDVLFIHPSEHSSLASTSSPLDGTNFLAWQRVVYVSLGTKMKLGFIDGSFPRPSPGSANFELWRRVDLMVTSWIWNSMSKNIVELFMFCATSRELWLAVQARYGRSYAISMGLHDNFNNERSKILMLDPLPDIEKTFSMVQPIMSVVTLLFNSYAEPIHSHYVHYLMVQKDITPHKAKFHSRALKCILIGYAMHQMAYKLFDLDHQSVIYSRDVEFYETQFPFLGIEPDNTQHILPIGCKWVFKTKLRANGSVEGYKACLVAKGFNQIPGVDYNDNFSPMAKTVTGAFDGSMALLVYVDDILVTAPNMVLIQAVKDYLYSLFTIKDLGHARFFLGLEIARNSDGLKLHANCGTPLPDPGKYRRLVGYLLYLGFTRPDISYSVQQLSQFLTRPCEAHGKAVLHVVRYLKRTPTKGLFLPSKCSFELRAYCDADWASCSDSRRSLTGFCIFFGDALISWKTKKQSTIFAIDS</sequence>
<feature type="domain" description="Retroviral polymerase SH3-like" evidence="3">
    <location>
        <begin position="197"/>
        <end position="246"/>
    </location>
</feature>
<evidence type="ECO:0000259" key="3">
    <source>
        <dbReference type="Pfam" id="PF25597"/>
    </source>
</evidence>
<accession>A0AAW2KZQ2</accession>
<dbReference type="InterPro" id="IPR057670">
    <property type="entry name" value="SH3_retrovirus"/>
</dbReference>
<protein>
    <submittedName>
        <fullName evidence="4">Retrovirus-related Pol polyprotein from transposon RE1</fullName>
    </submittedName>
</protein>
<dbReference type="InterPro" id="IPR013103">
    <property type="entry name" value="RVT_2"/>
</dbReference>
<feature type="domain" description="Reverse transcriptase Ty1/copia-type" evidence="1">
    <location>
        <begin position="255"/>
        <end position="305"/>
    </location>
</feature>
<dbReference type="CDD" id="cd09272">
    <property type="entry name" value="RNase_HI_RT_Ty1"/>
    <property type="match status" value="1"/>
</dbReference>
<name>A0AAW2KZQ2_9LAMI</name>
<reference evidence="4" key="1">
    <citation type="submission" date="2020-06" db="EMBL/GenBank/DDBJ databases">
        <authorList>
            <person name="Li T."/>
            <person name="Hu X."/>
            <person name="Zhang T."/>
            <person name="Song X."/>
            <person name="Zhang H."/>
            <person name="Dai N."/>
            <person name="Sheng W."/>
            <person name="Hou X."/>
            <person name="Wei L."/>
        </authorList>
    </citation>
    <scope>NUCLEOTIDE SEQUENCE</scope>
    <source>
        <strain evidence="4">G01</strain>
        <tissue evidence="4">Leaf</tissue>
    </source>
</reference>
<dbReference type="Pfam" id="PF07727">
    <property type="entry name" value="RVT_2"/>
    <property type="match status" value="2"/>
</dbReference>
<dbReference type="EMBL" id="JACGWK010000016">
    <property type="protein sequence ID" value="KAL0311425.1"/>
    <property type="molecule type" value="Genomic_DNA"/>
</dbReference>
<dbReference type="AlphaFoldDB" id="A0AAW2KZQ2"/>
<organism evidence="4">
    <name type="scientific">Sesamum angustifolium</name>
    <dbReference type="NCBI Taxonomy" id="2727405"/>
    <lineage>
        <taxon>Eukaryota</taxon>
        <taxon>Viridiplantae</taxon>
        <taxon>Streptophyta</taxon>
        <taxon>Embryophyta</taxon>
        <taxon>Tracheophyta</taxon>
        <taxon>Spermatophyta</taxon>
        <taxon>Magnoliopsida</taxon>
        <taxon>eudicotyledons</taxon>
        <taxon>Gunneridae</taxon>
        <taxon>Pentapetalae</taxon>
        <taxon>asterids</taxon>
        <taxon>lamiids</taxon>
        <taxon>Lamiales</taxon>
        <taxon>Pedaliaceae</taxon>
        <taxon>Sesamum</taxon>
    </lineage>
</organism>
<dbReference type="PANTHER" id="PTHR11439">
    <property type="entry name" value="GAG-POL-RELATED RETROTRANSPOSON"/>
    <property type="match status" value="1"/>
</dbReference>
<reference evidence="4" key="2">
    <citation type="journal article" date="2024" name="Plant">
        <title>Genomic evolution and insights into agronomic trait innovations of Sesamum species.</title>
        <authorList>
            <person name="Miao H."/>
            <person name="Wang L."/>
            <person name="Qu L."/>
            <person name="Liu H."/>
            <person name="Sun Y."/>
            <person name="Le M."/>
            <person name="Wang Q."/>
            <person name="Wei S."/>
            <person name="Zheng Y."/>
            <person name="Lin W."/>
            <person name="Duan Y."/>
            <person name="Cao H."/>
            <person name="Xiong S."/>
            <person name="Wang X."/>
            <person name="Wei L."/>
            <person name="Li C."/>
            <person name="Ma Q."/>
            <person name="Ju M."/>
            <person name="Zhao R."/>
            <person name="Li G."/>
            <person name="Mu C."/>
            <person name="Tian Q."/>
            <person name="Mei H."/>
            <person name="Zhang T."/>
            <person name="Gao T."/>
            <person name="Zhang H."/>
        </authorList>
    </citation>
    <scope>NUCLEOTIDE SEQUENCE</scope>
    <source>
        <strain evidence="4">G01</strain>
    </source>
</reference>
<comment type="caution">
    <text evidence="4">The sequence shown here is derived from an EMBL/GenBank/DDBJ whole genome shotgun (WGS) entry which is preliminary data.</text>
</comment>
<dbReference type="PANTHER" id="PTHR11439:SF465">
    <property type="entry name" value="REVERSE TRANSCRIPTASE TY1_COPIA-TYPE DOMAIN-CONTAINING PROTEIN"/>
    <property type="match status" value="1"/>
</dbReference>
<feature type="domain" description="Retrotransposon Copia-like N-terminal" evidence="2">
    <location>
        <begin position="30"/>
        <end position="76"/>
    </location>
</feature>
<dbReference type="SUPFAM" id="SSF56672">
    <property type="entry name" value="DNA/RNA polymerases"/>
    <property type="match status" value="1"/>
</dbReference>
<proteinExistence type="predicted"/>
<dbReference type="Pfam" id="PF14244">
    <property type="entry name" value="Retrotran_gag_3"/>
    <property type="match status" value="1"/>
</dbReference>
<gene>
    <name evidence="4" type="ORF">Sangu_2437200</name>
</gene>
<evidence type="ECO:0000259" key="1">
    <source>
        <dbReference type="Pfam" id="PF07727"/>
    </source>
</evidence>
<dbReference type="InterPro" id="IPR043502">
    <property type="entry name" value="DNA/RNA_pol_sf"/>
</dbReference>
<evidence type="ECO:0000259" key="2">
    <source>
        <dbReference type="Pfam" id="PF14244"/>
    </source>
</evidence>
<feature type="domain" description="Reverse transcriptase Ty1/copia-type" evidence="1">
    <location>
        <begin position="313"/>
        <end position="371"/>
    </location>
</feature>